<evidence type="ECO:0000313" key="2">
    <source>
        <dbReference type="Proteomes" id="UP000035352"/>
    </source>
</evidence>
<reference evidence="1 2" key="1">
    <citation type="submission" date="2015-05" db="EMBL/GenBank/DDBJ databases">
        <authorList>
            <person name="Tang B."/>
            <person name="Yu Y."/>
        </authorList>
    </citation>
    <scope>NUCLEOTIDE SEQUENCE [LARGE SCALE GENOMIC DNA]</scope>
    <source>
        <strain evidence="1 2">DSM 7029</strain>
    </source>
</reference>
<protein>
    <submittedName>
        <fullName evidence="1">Uncharacterized protein</fullName>
    </submittedName>
</protein>
<dbReference type="RefSeq" id="WP_047194024.1">
    <property type="nucleotide sequence ID" value="NZ_CP011371.1"/>
</dbReference>
<keyword evidence="2" id="KW-1185">Reference proteome</keyword>
<dbReference type="Proteomes" id="UP000035352">
    <property type="component" value="Chromosome"/>
</dbReference>
<dbReference type="OrthoDB" id="9157000at2"/>
<dbReference type="KEGG" id="pbh:AAW51_1385"/>
<evidence type="ECO:0000313" key="1">
    <source>
        <dbReference type="EMBL" id="AKJ28076.1"/>
    </source>
</evidence>
<gene>
    <name evidence="1" type="ORF">AAW51_1385</name>
</gene>
<proteinExistence type="predicted"/>
<name>A0A0G3BL31_9BURK</name>
<dbReference type="EMBL" id="CP011371">
    <property type="protein sequence ID" value="AKJ28076.1"/>
    <property type="molecule type" value="Genomic_DNA"/>
</dbReference>
<organism evidence="1 2">
    <name type="scientific">Caldimonas brevitalea</name>
    <dbReference type="NCBI Taxonomy" id="413882"/>
    <lineage>
        <taxon>Bacteria</taxon>
        <taxon>Pseudomonadati</taxon>
        <taxon>Pseudomonadota</taxon>
        <taxon>Betaproteobacteria</taxon>
        <taxon>Burkholderiales</taxon>
        <taxon>Sphaerotilaceae</taxon>
        <taxon>Caldimonas</taxon>
    </lineage>
</organism>
<dbReference type="AlphaFoldDB" id="A0A0G3BL31"/>
<dbReference type="STRING" id="413882.AAW51_1385"/>
<sequence length="123" mass="13721">MLPLPDVIEYSPEELPTEFGGSAFAALRAPCAETAPGPIVEVLQPSHAAVLPSSDLLLLARFKELMAAHGWPVQIARMMFDRVYAFERIALARICQDDTLQAMALELFKSCEREQQRRLLDAH</sequence>
<accession>A0A0G3BL31</accession>